<keyword evidence="3" id="KW-1185">Reference proteome</keyword>
<evidence type="ECO:0000256" key="1">
    <source>
        <dbReference type="SAM" id="MobiDB-lite"/>
    </source>
</evidence>
<gene>
    <name evidence="2" type="ORF">E5288_WYG006359</name>
</gene>
<evidence type="ECO:0000313" key="2">
    <source>
        <dbReference type="EMBL" id="MXQ80399.1"/>
    </source>
</evidence>
<accession>A0A6B0QRR7</accession>
<organism evidence="2 3">
    <name type="scientific">Bos mutus</name>
    <name type="common">wild yak</name>
    <dbReference type="NCBI Taxonomy" id="72004"/>
    <lineage>
        <taxon>Eukaryota</taxon>
        <taxon>Metazoa</taxon>
        <taxon>Chordata</taxon>
        <taxon>Craniata</taxon>
        <taxon>Vertebrata</taxon>
        <taxon>Euteleostomi</taxon>
        <taxon>Mammalia</taxon>
        <taxon>Eutheria</taxon>
        <taxon>Laurasiatheria</taxon>
        <taxon>Artiodactyla</taxon>
        <taxon>Ruminantia</taxon>
        <taxon>Pecora</taxon>
        <taxon>Bovidae</taxon>
        <taxon>Bovinae</taxon>
        <taxon>Bos</taxon>
    </lineage>
</organism>
<proteinExistence type="predicted"/>
<dbReference type="AlphaFoldDB" id="A0A6B0QRR7"/>
<evidence type="ECO:0000313" key="3">
    <source>
        <dbReference type="Proteomes" id="UP000322234"/>
    </source>
</evidence>
<dbReference type="Proteomes" id="UP000322234">
    <property type="component" value="Unassembled WGS sequence"/>
</dbReference>
<feature type="compositionally biased region" description="Low complexity" evidence="1">
    <location>
        <begin position="1"/>
        <end position="14"/>
    </location>
</feature>
<reference evidence="2" key="1">
    <citation type="submission" date="2019-10" db="EMBL/GenBank/DDBJ databases">
        <title>The sequence and de novo assembly of the wild yak genome.</title>
        <authorList>
            <person name="Liu Y."/>
        </authorList>
    </citation>
    <scope>NUCLEOTIDE SEQUENCE [LARGE SCALE GENOMIC DNA]</scope>
    <source>
        <strain evidence="2">WY2019</strain>
    </source>
</reference>
<name>A0A6B0QRR7_9CETA</name>
<feature type="region of interest" description="Disordered" evidence="1">
    <location>
        <begin position="1"/>
        <end position="21"/>
    </location>
</feature>
<dbReference type="EMBL" id="VBQZ03000004">
    <property type="protein sequence ID" value="MXQ80399.1"/>
    <property type="molecule type" value="Genomic_DNA"/>
</dbReference>
<protein>
    <submittedName>
        <fullName evidence="2">Uncharacterized protein</fullName>
    </submittedName>
</protein>
<comment type="caution">
    <text evidence="2">The sequence shown here is derived from an EMBL/GenBank/DDBJ whole genome shotgun (WGS) entry which is preliminary data.</text>
</comment>
<sequence length="75" mass="8081">MLALFSHVASSLHSSSDRNGDAGWDNLAAAGSYSNRIQKYLSPVLPLFCSLRLGVCSWKSPTCRLISSAYQTLCG</sequence>